<keyword evidence="3" id="KW-0645">Protease</keyword>
<dbReference type="Pfam" id="PF02517">
    <property type="entry name" value="Rce1-like"/>
    <property type="match status" value="1"/>
</dbReference>
<sequence>MAQRALGFALSWVAPGFAQTVFDGTTPAGMLTSLASFLILLLILHFVLRAVHGRTLISLIGPPAQAIAQFRAVLLPLALIILVVEIAPPWWSAEALAQIHPPLTWLLLLAPALAALLIQTGAEELFYRGYLQQQIAAWDARPWVWLTLPNLAFAFAHWNAHAPLEINAQYVVWAFAFGLAASDLTARTGSLGPALALHLVNNAYAFLLYGELHGPESGLALFLFDPDSALPFQPASLVAELGLVGLMWLAARVALRR</sequence>
<feature type="transmembrane region" description="Helical" evidence="1">
    <location>
        <begin position="191"/>
        <end position="210"/>
    </location>
</feature>
<evidence type="ECO:0000313" key="4">
    <source>
        <dbReference type="Proteomes" id="UP000325291"/>
    </source>
</evidence>
<gene>
    <name evidence="3" type="ORF">FLO80_06260</name>
</gene>
<feature type="transmembrane region" description="Helical" evidence="1">
    <location>
        <begin position="103"/>
        <end position="122"/>
    </location>
</feature>
<dbReference type="InterPro" id="IPR003675">
    <property type="entry name" value="Rce1/LyrA-like_dom"/>
</dbReference>
<keyword evidence="1" id="KW-1133">Transmembrane helix</keyword>
<protein>
    <submittedName>
        <fullName evidence="3">CPBP family intramembrane metalloprotease</fullName>
    </submittedName>
</protein>
<accession>A0A5A9ZLE0</accession>
<feature type="transmembrane region" description="Helical" evidence="1">
    <location>
        <begin position="28"/>
        <end position="51"/>
    </location>
</feature>
<dbReference type="GO" id="GO:0080120">
    <property type="term" value="P:CAAX-box protein maturation"/>
    <property type="evidence" value="ECO:0007669"/>
    <property type="project" value="UniProtKB-ARBA"/>
</dbReference>
<dbReference type="EMBL" id="VINQ01000003">
    <property type="protein sequence ID" value="KAA0917792.1"/>
    <property type="molecule type" value="Genomic_DNA"/>
</dbReference>
<dbReference type="GO" id="GO:0004175">
    <property type="term" value="F:endopeptidase activity"/>
    <property type="evidence" value="ECO:0007669"/>
    <property type="project" value="UniProtKB-ARBA"/>
</dbReference>
<keyword evidence="3" id="KW-0378">Hydrolase</keyword>
<organism evidence="3 4">
    <name type="scientific">Aquicoccus porphyridii</name>
    <dbReference type="NCBI Taxonomy" id="1852029"/>
    <lineage>
        <taxon>Bacteria</taxon>
        <taxon>Pseudomonadati</taxon>
        <taxon>Pseudomonadota</taxon>
        <taxon>Alphaproteobacteria</taxon>
        <taxon>Rhodobacterales</taxon>
        <taxon>Paracoccaceae</taxon>
        <taxon>Aquicoccus</taxon>
    </lineage>
</organism>
<reference evidence="3 4" key="1">
    <citation type="submission" date="2019-07" db="EMBL/GenBank/DDBJ databases">
        <title>Aquicoccus porphyridii gen. nov., sp. nov., isolated from a small marine red alga, Porphyridium marinum.</title>
        <authorList>
            <person name="Liu L."/>
        </authorList>
    </citation>
    <scope>NUCLEOTIDE SEQUENCE [LARGE SCALE GENOMIC DNA]</scope>
    <source>
        <strain evidence="3 4">L1 8-17</strain>
    </source>
</reference>
<keyword evidence="1" id="KW-0472">Membrane</keyword>
<name>A0A5A9ZLE0_9RHOB</name>
<keyword evidence="1" id="KW-0812">Transmembrane</keyword>
<keyword evidence="4" id="KW-1185">Reference proteome</keyword>
<dbReference type="Proteomes" id="UP000325291">
    <property type="component" value="Unassembled WGS sequence"/>
</dbReference>
<evidence type="ECO:0000256" key="1">
    <source>
        <dbReference type="SAM" id="Phobius"/>
    </source>
</evidence>
<dbReference type="AlphaFoldDB" id="A0A5A9ZLE0"/>
<keyword evidence="3" id="KW-0482">Metalloprotease</keyword>
<feature type="transmembrane region" description="Helical" evidence="1">
    <location>
        <begin position="230"/>
        <end position="251"/>
    </location>
</feature>
<comment type="caution">
    <text evidence="3">The sequence shown here is derived from an EMBL/GenBank/DDBJ whole genome shotgun (WGS) entry which is preliminary data.</text>
</comment>
<feature type="domain" description="CAAX prenyl protease 2/Lysostaphin resistance protein A-like" evidence="2">
    <location>
        <begin position="108"/>
        <end position="203"/>
    </location>
</feature>
<evidence type="ECO:0000259" key="2">
    <source>
        <dbReference type="Pfam" id="PF02517"/>
    </source>
</evidence>
<proteinExistence type="predicted"/>
<dbReference type="GO" id="GO:0006508">
    <property type="term" value="P:proteolysis"/>
    <property type="evidence" value="ECO:0007669"/>
    <property type="project" value="UniProtKB-KW"/>
</dbReference>
<feature type="transmembrane region" description="Helical" evidence="1">
    <location>
        <begin position="72"/>
        <end position="91"/>
    </location>
</feature>
<evidence type="ECO:0000313" key="3">
    <source>
        <dbReference type="EMBL" id="KAA0917792.1"/>
    </source>
</evidence>
<dbReference type="GO" id="GO:0008237">
    <property type="term" value="F:metallopeptidase activity"/>
    <property type="evidence" value="ECO:0007669"/>
    <property type="project" value="UniProtKB-KW"/>
</dbReference>